<organism evidence="3 4">
    <name type="scientific">Thalassiosira oceanica</name>
    <name type="common">Marine diatom</name>
    <dbReference type="NCBI Taxonomy" id="159749"/>
    <lineage>
        <taxon>Eukaryota</taxon>
        <taxon>Sar</taxon>
        <taxon>Stramenopiles</taxon>
        <taxon>Ochrophyta</taxon>
        <taxon>Bacillariophyta</taxon>
        <taxon>Coscinodiscophyceae</taxon>
        <taxon>Thalassiosirophycidae</taxon>
        <taxon>Thalassiosirales</taxon>
        <taxon>Thalassiosiraceae</taxon>
        <taxon>Thalassiosira</taxon>
    </lineage>
</organism>
<dbReference type="PANTHER" id="PTHR31811">
    <property type="entry name" value="TRNA A64-2'-O-RIBOSYLPHOSPHATE TRANSFERASE"/>
    <property type="match status" value="1"/>
</dbReference>
<evidence type="ECO:0008006" key="5">
    <source>
        <dbReference type="Google" id="ProtNLM"/>
    </source>
</evidence>
<comment type="caution">
    <text evidence="3">The sequence shown here is derived from an EMBL/GenBank/DDBJ whole genome shotgun (WGS) entry which is preliminary data.</text>
</comment>
<evidence type="ECO:0000313" key="3">
    <source>
        <dbReference type="EMBL" id="EJK58676.1"/>
    </source>
</evidence>
<sequence length="550" mass="63378">MSEPSRIGHQSNREKRKLAFRARHRLHSIDRDAVNLKQNQRAAPLSSFQFPIIPNKHCGAWYLSSRNDVEAAAHFKSTDGHVGTYNFSLKRLNLPLVQLLSQRGGCVLVDSSTRKTLPDSFSRTIPIWCCVLNRIVRRYRKDMSTREELNDDWDDGLHTPASLVSPEEHARILALIGERVEMLWRSRAIVDPRGLVETLTKPLRAVWVVNNELSECSSHQFEKYFTLVCCNPSVQSLDSKNHVEWVGDDVAGYYYSPGAADDESAWARNLTPELFWSNRDALLDTRLTDDQVDCTIDWIVQHNRHFPDDTAKQSSDKIGNMNLFVGSRKAGRPPECFTKFDCILNVTENEYAGMRDVINRRSDEHKRHYLQLPVLEGKRDKTELERWMPIALIFIAKHIREGRKVLVHCAQGKDRSIGIVLAFVCIFCRLEYPLQIKIKNECLDGIEQMIHNHEEDNDVDSNGMYLLSGLRGATVRRLLREDGREVFLEAIHRHLSLPTEPLATKERLRIAHHLVSQDREQAEPTRSTFQKLNRFFMSSTLYRTRDPSAT</sequence>
<dbReference type="Proteomes" id="UP000266841">
    <property type="component" value="Unassembled WGS sequence"/>
</dbReference>
<dbReference type="GO" id="GO:0019988">
    <property type="term" value="P:charged-tRNA amino acid modification"/>
    <property type="evidence" value="ECO:0007669"/>
    <property type="project" value="InterPro"/>
</dbReference>
<dbReference type="eggNOG" id="KOG2634">
    <property type="taxonomic scope" value="Eukaryota"/>
</dbReference>
<dbReference type="Gene3D" id="3.90.190.10">
    <property type="entry name" value="Protein tyrosine phosphatase superfamily"/>
    <property type="match status" value="1"/>
</dbReference>
<dbReference type="InterPro" id="IPR033421">
    <property type="entry name" value="Rit1_DUSP-like"/>
</dbReference>
<dbReference type="InterPro" id="IPR033449">
    <property type="entry name" value="Rit1_N"/>
</dbReference>
<dbReference type="InterPro" id="IPR007306">
    <property type="entry name" value="Rit1"/>
</dbReference>
<dbReference type="OMA" id="SHIEGWI"/>
<gene>
    <name evidence="3" type="ORF">THAOC_21179</name>
</gene>
<evidence type="ECO:0000259" key="1">
    <source>
        <dbReference type="Pfam" id="PF04179"/>
    </source>
</evidence>
<proteinExistence type="predicted"/>
<dbReference type="CDD" id="cd14498">
    <property type="entry name" value="DSP"/>
    <property type="match status" value="1"/>
</dbReference>
<dbReference type="EMBL" id="AGNL01024545">
    <property type="protein sequence ID" value="EJK58676.1"/>
    <property type="molecule type" value="Genomic_DNA"/>
</dbReference>
<evidence type="ECO:0000259" key="2">
    <source>
        <dbReference type="Pfam" id="PF17184"/>
    </source>
</evidence>
<feature type="domain" description="Rit1 N-terminal" evidence="2">
    <location>
        <begin position="21"/>
        <end position="286"/>
    </location>
</feature>
<dbReference type="PANTHER" id="PTHR31811:SF0">
    <property type="entry name" value="TRNA A64-2'-O-RIBOSYLPHOSPHATE TRANSFERASE"/>
    <property type="match status" value="1"/>
</dbReference>
<dbReference type="GO" id="GO:0043399">
    <property type="term" value="F:tRNA adenosine(64)-2'-O-ribosylphosphate transferase activity"/>
    <property type="evidence" value="ECO:0007669"/>
    <property type="project" value="InterPro"/>
</dbReference>
<accession>K0SCN6</accession>
<dbReference type="OrthoDB" id="45256at2759"/>
<dbReference type="SUPFAM" id="SSF52799">
    <property type="entry name" value="(Phosphotyrosine protein) phosphatases II"/>
    <property type="match status" value="1"/>
</dbReference>
<name>K0SCN6_THAOC</name>
<feature type="domain" description="Rit1 DUSP-like" evidence="1">
    <location>
        <begin position="368"/>
        <end position="429"/>
    </location>
</feature>
<dbReference type="Pfam" id="PF04179">
    <property type="entry name" value="Init_tRNA_PT"/>
    <property type="match status" value="1"/>
</dbReference>
<dbReference type="Pfam" id="PF17184">
    <property type="entry name" value="Rit1_C"/>
    <property type="match status" value="1"/>
</dbReference>
<protein>
    <recommendedName>
        <fullName evidence="5">Tyrosine specific protein phosphatases domain-containing protein</fullName>
    </recommendedName>
</protein>
<keyword evidence="4" id="KW-1185">Reference proteome</keyword>
<dbReference type="InterPro" id="IPR029021">
    <property type="entry name" value="Prot-tyrosine_phosphatase-like"/>
</dbReference>
<dbReference type="GO" id="GO:0005737">
    <property type="term" value="C:cytoplasm"/>
    <property type="evidence" value="ECO:0007669"/>
    <property type="project" value="TreeGrafter"/>
</dbReference>
<evidence type="ECO:0000313" key="4">
    <source>
        <dbReference type="Proteomes" id="UP000266841"/>
    </source>
</evidence>
<reference evidence="3 4" key="1">
    <citation type="journal article" date="2012" name="Genome Biol.">
        <title>Genome and low-iron response of an oceanic diatom adapted to chronic iron limitation.</title>
        <authorList>
            <person name="Lommer M."/>
            <person name="Specht M."/>
            <person name="Roy A.S."/>
            <person name="Kraemer L."/>
            <person name="Andreson R."/>
            <person name="Gutowska M.A."/>
            <person name="Wolf J."/>
            <person name="Bergner S.V."/>
            <person name="Schilhabel M.B."/>
            <person name="Klostermeier U.C."/>
            <person name="Beiko R.G."/>
            <person name="Rosenstiel P."/>
            <person name="Hippler M."/>
            <person name="Laroche J."/>
        </authorList>
    </citation>
    <scope>NUCLEOTIDE SEQUENCE [LARGE SCALE GENOMIC DNA]</scope>
    <source>
        <strain evidence="3 4">CCMP1005</strain>
    </source>
</reference>
<dbReference type="AlphaFoldDB" id="K0SCN6"/>